<evidence type="ECO:0000256" key="1">
    <source>
        <dbReference type="ARBA" id="ARBA00006700"/>
    </source>
</evidence>
<dbReference type="InterPro" id="IPR013025">
    <property type="entry name" value="Ribosomal_uL23-like"/>
</dbReference>
<dbReference type="Pfam" id="PF00276">
    <property type="entry name" value="Ribosomal_L23"/>
    <property type="match status" value="1"/>
</dbReference>
<dbReference type="GO" id="GO:0003735">
    <property type="term" value="F:structural constituent of ribosome"/>
    <property type="evidence" value="ECO:0007669"/>
    <property type="project" value="InterPro"/>
</dbReference>
<dbReference type="EMBL" id="MFBA01000052">
    <property type="protein sequence ID" value="OGD84678.1"/>
    <property type="molecule type" value="Genomic_DNA"/>
</dbReference>
<comment type="subunit">
    <text evidence="4">Part of the 50S ribosomal subunit. Contacts protein L29, and trigger factor when it is bound to the ribosome.</text>
</comment>
<dbReference type="GO" id="GO:0019843">
    <property type="term" value="F:rRNA binding"/>
    <property type="evidence" value="ECO:0007669"/>
    <property type="project" value="UniProtKB-UniRule"/>
</dbReference>
<dbReference type="Gene3D" id="3.30.70.330">
    <property type="match status" value="1"/>
</dbReference>
<accession>A0A1F5FYH7</accession>
<name>A0A1F5FYH7_9BACT</name>
<evidence type="ECO:0000256" key="2">
    <source>
        <dbReference type="ARBA" id="ARBA00022980"/>
    </source>
</evidence>
<reference evidence="6 7" key="1">
    <citation type="journal article" date="2016" name="Nat. Commun.">
        <title>Thousands of microbial genomes shed light on interconnected biogeochemical processes in an aquifer system.</title>
        <authorList>
            <person name="Anantharaman K."/>
            <person name="Brown C.T."/>
            <person name="Hug L.A."/>
            <person name="Sharon I."/>
            <person name="Castelle C.J."/>
            <person name="Probst A.J."/>
            <person name="Thomas B.C."/>
            <person name="Singh A."/>
            <person name="Wilkins M.J."/>
            <person name="Karaoz U."/>
            <person name="Brodie E.L."/>
            <person name="Williams K.H."/>
            <person name="Hubbard S.S."/>
            <person name="Banfield J.F."/>
        </authorList>
    </citation>
    <scope>NUCLEOTIDE SEQUENCE [LARGE SCALE GENOMIC DNA]</scope>
</reference>
<feature type="region of interest" description="Disordered" evidence="5">
    <location>
        <begin position="94"/>
        <end position="122"/>
    </location>
</feature>
<dbReference type="InterPro" id="IPR012677">
    <property type="entry name" value="Nucleotide-bd_a/b_plait_sf"/>
</dbReference>
<evidence type="ECO:0000313" key="6">
    <source>
        <dbReference type="EMBL" id="OGD84678.1"/>
    </source>
</evidence>
<dbReference type="HAMAP" id="MF_01369_B">
    <property type="entry name" value="Ribosomal_uL23_B"/>
    <property type="match status" value="1"/>
</dbReference>
<keyword evidence="4" id="KW-0699">rRNA-binding</keyword>
<gene>
    <name evidence="4" type="primary">rplW</name>
    <name evidence="6" type="ORF">A2696_03610</name>
</gene>
<comment type="caution">
    <text evidence="6">The sequence shown here is derived from an EMBL/GenBank/DDBJ whole genome shotgun (WGS) entry which is preliminary data.</text>
</comment>
<dbReference type="GO" id="GO:0005840">
    <property type="term" value="C:ribosome"/>
    <property type="evidence" value="ECO:0007669"/>
    <property type="project" value="UniProtKB-KW"/>
</dbReference>
<keyword evidence="2 4" id="KW-0689">Ribosomal protein</keyword>
<dbReference type="AlphaFoldDB" id="A0A1F5FYH7"/>
<proteinExistence type="inferred from homology"/>
<dbReference type="SUPFAM" id="SSF54189">
    <property type="entry name" value="Ribosomal proteins S24e, L23 and L15e"/>
    <property type="match status" value="1"/>
</dbReference>
<evidence type="ECO:0000256" key="5">
    <source>
        <dbReference type="SAM" id="MobiDB-lite"/>
    </source>
</evidence>
<evidence type="ECO:0000256" key="4">
    <source>
        <dbReference type="HAMAP-Rule" id="MF_01369"/>
    </source>
</evidence>
<organism evidence="6 7">
    <name type="scientific">Candidatus Curtissbacteria bacterium RIFCSPHIGHO2_01_FULL_41_13</name>
    <dbReference type="NCBI Taxonomy" id="1797745"/>
    <lineage>
        <taxon>Bacteria</taxon>
        <taxon>Candidatus Curtissiibacteriota</taxon>
    </lineage>
</organism>
<evidence type="ECO:0000313" key="7">
    <source>
        <dbReference type="Proteomes" id="UP000177069"/>
    </source>
</evidence>
<dbReference type="Proteomes" id="UP000177069">
    <property type="component" value="Unassembled WGS sequence"/>
</dbReference>
<sequence>MKRSFVIKQAVLSEKTYRQMEDGKYTFLVNRYADKKAIAKAVENQFSVKVTKVNVLTKASKTKRIARTRKTVKTASGKKAVVYLQKGQSITMLSPKTAAKDKKAKVDQDKSKDKNEDSRKTK</sequence>
<dbReference type="InterPro" id="IPR012678">
    <property type="entry name" value="Ribosomal_uL23/eL15/eS24_sf"/>
</dbReference>
<dbReference type="GO" id="GO:0006412">
    <property type="term" value="P:translation"/>
    <property type="evidence" value="ECO:0007669"/>
    <property type="project" value="UniProtKB-UniRule"/>
</dbReference>
<keyword evidence="4" id="KW-0694">RNA-binding</keyword>
<comment type="function">
    <text evidence="4">One of the early assembly proteins it binds 23S rRNA. One of the proteins that surrounds the polypeptide exit tunnel on the outside of the ribosome. Forms the main docking site for trigger factor binding to the ribosome.</text>
</comment>
<evidence type="ECO:0000256" key="3">
    <source>
        <dbReference type="ARBA" id="ARBA00023274"/>
    </source>
</evidence>
<comment type="similarity">
    <text evidence="1 4">Belongs to the universal ribosomal protein uL23 family.</text>
</comment>
<dbReference type="GO" id="GO:1990904">
    <property type="term" value="C:ribonucleoprotein complex"/>
    <property type="evidence" value="ECO:0007669"/>
    <property type="project" value="UniProtKB-KW"/>
</dbReference>
<keyword evidence="3 4" id="KW-0687">Ribonucleoprotein</keyword>
<protein>
    <recommendedName>
        <fullName evidence="4">Large ribosomal subunit protein uL23</fullName>
    </recommendedName>
</protein>
<feature type="compositionally biased region" description="Basic and acidic residues" evidence="5">
    <location>
        <begin position="98"/>
        <end position="122"/>
    </location>
</feature>